<dbReference type="EMBL" id="BMZD01000001">
    <property type="protein sequence ID" value="GGZ89151.1"/>
    <property type="molecule type" value="Genomic_DNA"/>
</dbReference>
<dbReference type="PANTHER" id="PTHR30290">
    <property type="entry name" value="PERIPLASMIC BINDING COMPONENT OF ABC TRANSPORTER"/>
    <property type="match status" value="1"/>
</dbReference>
<evidence type="ECO:0008006" key="8">
    <source>
        <dbReference type="Google" id="ProtNLM"/>
    </source>
</evidence>
<evidence type="ECO:0000313" key="7">
    <source>
        <dbReference type="Proteomes" id="UP000634139"/>
    </source>
</evidence>
<reference evidence="6" key="1">
    <citation type="journal article" date="2014" name="Int. J. Syst. Evol. Microbiol.">
        <title>Complete genome sequence of Corynebacterium casei LMG S-19264T (=DSM 44701T), isolated from a smear-ripened cheese.</title>
        <authorList>
            <consortium name="US DOE Joint Genome Institute (JGI-PGF)"/>
            <person name="Walter F."/>
            <person name="Albersmeier A."/>
            <person name="Kalinowski J."/>
            <person name="Ruckert C."/>
        </authorList>
    </citation>
    <scope>NUCLEOTIDE SEQUENCE</scope>
    <source>
        <strain evidence="6">KCTC 32422</strain>
    </source>
</reference>
<comment type="caution">
    <text evidence="6">The sequence shown here is derived from an EMBL/GenBank/DDBJ whole genome shotgun (WGS) entry which is preliminary data.</text>
</comment>
<dbReference type="InterPro" id="IPR039424">
    <property type="entry name" value="SBP_5"/>
</dbReference>
<comment type="similarity">
    <text evidence="2">Belongs to the bacterial solute-binding protein 5 family.</text>
</comment>
<evidence type="ECO:0000313" key="6">
    <source>
        <dbReference type="EMBL" id="GGZ89151.1"/>
    </source>
</evidence>
<keyword evidence="4 5" id="KW-0732">Signal</keyword>
<dbReference type="Gene3D" id="3.40.190.10">
    <property type="entry name" value="Periplasmic binding protein-like II"/>
    <property type="match status" value="1"/>
</dbReference>
<dbReference type="AlphaFoldDB" id="A0A918VCZ1"/>
<feature type="signal peptide" evidence="5">
    <location>
        <begin position="1"/>
        <end position="25"/>
    </location>
</feature>
<name>A0A918VCZ1_9SPHN</name>
<evidence type="ECO:0000256" key="1">
    <source>
        <dbReference type="ARBA" id="ARBA00004418"/>
    </source>
</evidence>
<dbReference type="PANTHER" id="PTHR30290:SF10">
    <property type="entry name" value="PERIPLASMIC OLIGOPEPTIDE-BINDING PROTEIN-RELATED"/>
    <property type="match status" value="1"/>
</dbReference>
<keyword evidence="3" id="KW-0813">Transport</keyword>
<dbReference type="Proteomes" id="UP000634139">
    <property type="component" value="Unassembled WGS sequence"/>
</dbReference>
<proteinExistence type="inferred from homology"/>
<evidence type="ECO:0000256" key="2">
    <source>
        <dbReference type="ARBA" id="ARBA00005695"/>
    </source>
</evidence>
<gene>
    <name evidence="6" type="ORF">GCM10011617_05290</name>
</gene>
<evidence type="ECO:0000256" key="5">
    <source>
        <dbReference type="SAM" id="SignalP"/>
    </source>
</evidence>
<dbReference type="SUPFAM" id="SSF53850">
    <property type="entry name" value="Periplasmic binding protein-like II"/>
    <property type="match status" value="1"/>
</dbReference>
<organism evidence="6 7">
    <name type="scientific">Novosphingobium arvoryzae</name>
    <dbReference type="NCBI Taxonomy" id="1256514"/>
    <lineage>
        <taxon>Bacteria</taxon>
        <taxon>Pseudomonadati</taxon>
        <taxon>Pseudomonadota</taxon>
        <taxon>Alphaproteobacteria</taxon>
        <taxon>Sphingomonadales</taxon>
        <taxon>Sphingomonadaceae</taxon>
        <taxon>Novosphingobium</taxon>
    </lineage>
</organism>
<dbReference type="GO" id="GO:0030313">
    <property type="term" value="C:cell envelope"/>
    <property type="evidence" value="ECO:0007669"/>
    <property type="project" value="UniProtKB-SubCell"/>
</dbReference>
<dbReference type="GO" id="GO:1904680">
    <property type="term" value="F:peptide transmembrane transporter activity"/>
    <property type="evidence" value="ECO:0007669"/>
    <property type="project" value="TreeGrafter"/>
</dbReference>
<dbReference type="Gene3D" id="3.90.76.10">
    <property type="entry name" value="Dipeptide-binding Protein, Domain 1"/>
    <property type="match status" value="1"/>
</dbReference>
<reference evidence="6" key="2">
    <citation type="submission" date="2020-09" db="EMBL/GenBank/DDBJ databases">
        <authorList>
            <person name="Sun Q."/>
            <person name="Kim S."/>
        </authorList>
    </citation>
    <scope>NUCLEOTIDE SEQUENCE</scope>
    <source>
        <strain evidence="6">KCTC 32422</strain>
    </source>
</reference>
<accession>A0A918VCZ1</accession>
<comment type="subcellular location">
    <subcellularLocation>
        <location evidence="1">Periplasm</location>
    </subcellularLocation>
</comment>
<keyword evidence="7" id="KW-1185">Reference proteome</keyword>
<dbReference type="Gene3D" id="3.10.105.10">
    <property type="entry name" value="Dipeptide-binding Protein, Domain 3"/>
    <property type="match status" value="1"/>
</dbReference>
<evidence type="ECO:0000256" key="3">
    <source>
        <dbReference type="ARBA" id="ARBA00022448"/>
    </source>
</evidence>
<evidence type="ECO:0000256" key="4">
    <source>
        <dbReference type="ARBA" id="ARBA00022729"/>
    </source>
</evidence>
<sequence>MSRPASLLRNALIAALLAATLGACGRSDDRAVEVAVIGDPAAPFVTGPRLPLAAQLVRAASAEGLVGFDEQGRVIPAIADRWIVTDDGLSYIFRLRDGKWPGGGAITGETGRAALVRAIGALRGTALGSDLAVIREVRAMAGRVIEIRLHQQAPDLLQLLAQPELGLTMRGNGAGPMRLERDKRTAILTPIPPEDLGLPQPEEWEARRRKLNLVGLSAKDAIRRFNAGEADVVLGGRFADFPRLDAAGVPRGAIRLDPVTGLFGLAVARAEGFLGAPENREALAMAIDRDALAAALNVGGWTATTRVVAPGSADDNGTVAERWPGQTLAERRAVAAARVAAWQAENGKPAALRIALPAGPGGDLLLRQLAADFGAIGLTVRRVSEAGDAELRLVDTVARYARVGWFLNQLSCGNARGPCSASADRLAETAVAEPDPVKRADLYAQAEAQLTIANTFIPFGVPVRWSLVSGTVTGFAPNRWNIHPLMPLAMRPK</sequence>
<dbReference type="RefSeq" id="WP_189538835.1">
    <property type="nucleotide sequence ID" value="NZ_BMZD01000001.1"/>
</dbReference>
<dbReference type="GO" id="GO:0015833">
    <property type="term" value="P:peptide transport"/>
    <property type="evidence" value="ECO:0007669"/>
    <property type="project" value="TreeGrafter"/>
</dbReference>
<protein>
    <recommendedName>
        <fullName evidence="8">ABC transporter substrate-binding protein</fullName>
    </recommendedName>
</protein>
<dbReference type="PROSITE" id="PS51257">
    <property type="entry name" value="PROKAR_LIPOPROTEIN"/>
    <property type="match status" value="1"/>
</dbReference>
<feature type="chain" id="PRO_5036972702" description="ABC transporter substrate-binding protein" evidence="5">
    <location>
        <begin position="26"/>
        <end position="493"/>
    </location>
</feature>